<gene>
    <name evidence="10" type="ORF">PUN28_000641</name>
</gene>
<keyword evidence="3" id="KW-0813">Transport</keyword>
<dbReference type="PANTHER" id="PTHR11730:SF6">
    <property type="entry name" value="AMMONIUM TRANSPORTER"/>
    <property type="match status" value="1"/>
</dbReference>
<keyword evidence="5 8" id="KW-1133">Transmembrane helix</keyword>
<name>A0AAW2H0F9_9HYME</name>
<keyword evidence="4 8" id="KW-0812">Transmembrane</keyword>
<feature type="transmembrane region" description="Helical" evidence="8">
    <location>
        <begin position="188"/>
        <end position="206"/>
    </location>
</feature>
<dbReference type="GO" id="GO:0005886">
    <property type="term" value="C:plasma membrane"/>
    <property type="evidence" value="ECO:0007669"/>
    <property type="project" value="TreeGrafter"/>
</dbReference>
<dbReference type="InterPro" id="IPR029020">
    <property type="entry name" value="Ammonium/urea_transptr"/>
</dbReference>
<feature type="transmembrane region" description="Helical" evidence="8">
    <location>
        <begin position="293"/>
        <end position="310"/>
    </location>
</feature>
<evidence type="ECO:0000256" key="4">
    <source>
        <dbReference type="ARBA" id="ARBA00022692"/>
    </source>
</evidence>
<dbReference type="EMBL" id="JADYXP020000001">
    <property type="protein sequence ID" value="KAL0133030.1"/>
    <property type="molecule type" value="Genomic_DNA"/>
</dbReference>
<feature type="transmembrane region" description="Helical" evidence="8">
    <location>
        <begin position="343"/>
        <end position="365"/>
    </location>
</feature>
<feature type="transmembrane region" description="Helical" evidence="8">
    <location>
        <begin position="69"/>
        <end position="94"/>
    </location>
</feature>
<sequence>MSIADYFNTESSDDYAVQHRTFGNYTATSGVHHHRHSLVRIVLTILLRVGFVLVQLGNGLPSLASNANLILVQNVLDLCCVTVMYFLTGFLIAFNGDVAGLIGTSRWIGDPAIDKNEAIVGWQATAIASAICTAAVAGRVHPLGYLMVGALLSGLIQPLLIHWAWIGWMTESKLDGRSVNFIDQGGTGVIHVAGGLSGLIGCLVLGRRILRPKDLNDANLSPGTVFVGSLLIFAGLQDMYASVHGHENYRIFTEDLSRAYINNLLAAASSTLTTVALHFILERSTFNHWTITRFVQGTIAGVVTVSAAANDYSPQVAIGLGCLGGIVFYFASTCIFHSALQDYCNAISVHLICAIVGSILAPFYSTCINKDRTMLSFSWQLICLAALMALVGAAMLIMFGMLECYDVLRNRSECLNRARSVVAAERDPPKSLLRRLTSSNTGSFYLQPGSTSNTRRHSSIDSEFGKYEEKIDNFEKENLIVAHKPDTNIIIEDGVTKVQMSELSEDQGNTGESADKDLEIRRKRFRGKKIIYALDPIEEIDEESLKEHETKKSSVQLSIDDCNFEDRNLILARNLNVSRDRGDIVESNYQLRRTIKLTNLHHEFIKEDLKVVLEPKRLTSSSIDSVRDNSVFVKTPDFNVNS</sequence>
<proteinExistence type="inferred from homology"/>
<dbReference type="AlphaFoldDB" id="A0AAW2H0F9"/>
<accession>A0AAW2H0F9</accession>
<dbReference type="GO" id="GO:0008519">
    <property type="term" value="F:ammonium channel activity"/>
    <property type="evidence" value="ECO:0007669"/>
    <property type="project" value="InterPro"/>
</dbReference>
<dbReference type="SUPFAM" id="SSF111352">
    <property type="entry name" value="Ammonium transporter"/>
    <property type="match status" value="1"/>
</dbReference>
<evidence type="ECO:0000256" key="3">
    <source>
        <dbReference type="ARBA" id="ARBA00022448"/>
    </source>
</evidence>
<evidence type="ECO:0000256" key="8">
    <source>
        <dbReference type="SAM" id="Phobius"/>
    </source>
</evidence>
<dbReference type="GO" id="GO:0097272">
    <property type="term" value="P:ammonium homeostasis"/>
    <property type="evidence" value="ECO:0007669"/>
    <property type="project" value="TreeGrafter"/>
</dbReference>
<keyword evidence="6 8" id="KW-0472">Membrane</keyword>
<evidence type="ECO:0000256" key="5">
    <source>
        <dbReference type="ARBA" id="ARBA00022989"/>
    </source>
</evidence>
<evidence type="ECO:0000256" key="2">
    <source>
        <dbReference type="ARBA" id="ARBA00005887"/>
    </source>
</evidence>
<dbReference type="Pfam" id="PF00909">
    <property type="entry name" value="Ammonium_transp"/>
    <property type="match status" value="1"/>
</dbReference>
<organism evidence="10 11">
    <name type="scientific">Cardiocondyla obscurior</name>
    <dbReference type="NCBI Taxonomy" id="286306"/>
    <lineage>
        <taxon>Eukaryota</taxon>
        <taxon>Metazoa</taxon>
        <taxon>Ecdysozoa</taxon>
        <taxon>Arthropoda</taxon>
        <taxon>Hexapoda</taxon>
        <taxon>Insecta</taxon>
        <taxon>Pterygota</taxon>
        <taxon>Neoptera</taxon>
        <taxon>Endopterygota</taxon>
        <taxon>Hymenoptera</taxon>
        <taxon>Apocrita</taxon>
        <taxon>Aculeata</taxon>
        <taxon>Formicoidea</taxon>
        <taxon>Formicidae</taxon>
        <taxon>Myrmicinae</taxon>
        <taxon>Cardiocondyla</taxon>
    </lineage>
</organism>
<feature type="transmembrane region" description="Helical" evidence="8">
    <location>
        <begin position="377"/>
        <end position="402"/>
    </location>
</feature>
<evidence type="ECO:0000313" key="11">
    <source>
        <dbReference type="Proteomes" id="UP001430953"/>
    </source>
</evidence>
<feature type="transmembrane region" description="Helical" evidence="8">
    <location>
        <begin position="316"/>
        <end position="336"/>
    </location>
</feature>
<feature type="transmembrane region" description="Helical" evidence="8">
    <location>
        <begin position="260"/>
        <end position="281"/>
    </location>
</feature>
<comment type="similarity">
    <text evidence="2">Belongs to the ammonia transporter channel (TC 1.A.11.2) family.</text>
</comment>
<dbReference type="Gene3D" id="1.10.3430.10">
    <property type="entry name" value="Ammonium transporter AmtB like domains"/>
    <property type="match status" value="1"/>
</dbReference>
<feature type="transmembrane region" description="Helical" evidence="8">
    <location>
        <begin position="38"/>
        <end position="57"/>
    </location>
</feature>
<comment type="subcellular location">
    <subcellularLocation>
        <location evidence="1">Membrane</location>
        <topology evidence="1">Multi-pass membrane protein</topology>
    </subcellularLocation>
</comment>
<feature type="transmembrane region" description="Helical" evidence="8">
    <location>
        <begin position="145"/>
        <end position="168"/>
    </location>
</feature>
<dbReference type="PANTHER" id="PTHR11730">
    <property type="entry name" value="AMMONIUM TRANSPORTER"/>
    <property type="match status" value="1"/>
</dbReference>
<evidence type="ECO:0000256" key="6">
    <source>
        <dbReference type="ARBA" id="ARBA00023136"/>
    </source>
</evidence>
<evidence type="ECO:0000259" key="9">
    <source>
        <dbReference type="Pfam" id="PF00909"/>
    </source>
</evidence>
<feature type="domain" description="Ammonium transporter AmtB-like" evidence="9">
    <location>
        <begin position="43"/>
        <end position="410"/>
    </location>
</feature>
<comment type="caution">
    <text evidence="10">The sequence shown here is derived from an EMBL/GenBank/DDBJ whole genome shotgun (WGS) entry which is preliminary data.</text>
</comment>
<reference evidence="10 11" key="1">
    <citation type="submission" date="2023-03" db="EMBL/GenBank/DDBJ databases">
        <title>High recombination rates correlate with genetic variation in Cardiocondyla obscurior ants.</title>
        <authorList>
            <person name="Errbii M."/>
        </authorList>
    </citation>
    <scope>NUCLEOTIDE SEQUENCE [LARGE SCALE GENOMIC DNA]</scope>
    <source>
        <strain evidence="10">Alpha-2009</strain>
        <tissue evidence="10">Whole body</tissue>
    </source>
</reference>
<evidence type="ECO:0000256" key="1">
    <source>
        <dbReference type="ARBA" id="ARBA00004141"/>
    </source>
</evidence>
<keyword evidence="11" id="KW-1185">Reference proteome</keyword>
<dbReference type="InterPro" id="IPR024041">
    <property type="entry name" value="NH4_transpt_AmtB-like_dom"/>
</dbReference>
<protein>
    <recommendedName>
        <fullName evidence="9">Ammonium transporter AmtB-like domain-containing protein</fullName>
    </recommendedName>
</protein>
<keyword evidence="7" id="KW-0924">Ammonia transport</keyword>
<evidence type="ECO:0000313" key="10">
    <source>
        <dbReference type="EMBL" id="KAL0133030.1"/>
    </source>
</evidence>
<feature type="transmembrane region" description="Helical" evidence="8">
    <location>
        <begin position="119"/>
        <end position="138"/>
    </location>
</feature>
<dbReference type="Proteomes" id="UP001430953">
    <property type="component" value="Unassembled WGS sequence"/>
</dbReference>
<evidence type="ECO:0000256" key="7">
    <source>
        <dbReference type="ARBA" id="ARBA00023177"/>
    </source>
</evidence>